<feature type="domain" description="DUF7100" evidence="3">
    <location>
        <begin position="7"/>
        <end position="337"/>
    </location>
</feature>
<protein>
    <recommendedName>
        <fullName evidence="7">WD40 repeat protein</fullName>
    </recommendedName>
</protein>
<reference evidence="5" key="1">
    <citation type="journal article" date="2023" name="Mol. Phylogenet. Evol.">
        <title>Genome-scale phylogeny and comparative genomics of the fungal order Sordariales.</title>
        <authorList>
            <person name="Hensen N."/>
            <person name="Bonometti L."/>
            <person name="Westerberg I."/>
            <person name="Brannstrom I.O."/>
            <person name="Guillou S."/>
            <person name="Cros-Aarteil S."/>
            <person name="Calhoun S."/>
            <person name="Haridas S."/>
            <person name="Kuo A."/>
            <person name="Mondo S."/>
            <person name="Pangilinan J."/>
            <person name="Riley R."/>
            <person name="LaButti K."/>
            <person name="Andreopoulos B."/>
            <person name="Lipzen A."/>
            <person name="Chen C."/>
            <person name="Yan M."/>
            <person name="Daum C."/>
            <person name="Ng V."/>
            <person name="Clum A."/>
            <person name="Steindorff A."/>
            <person name="Ohm R.A."/>
            <person name="Martin F."/>
            <person name="Silar P."/>
            <person name="Natvig D.O."/>
            <person name="Lalanne C."/>
            <person name="Gautier V."/>
            <person name="Ament-Velasquez S.L."/>
            <person name="Kruys A."/>
            <person name="Hutchinson M.I."/>
            <person name="Powell A.J."/>
            <person name="Barry K."/>
            <person name="Miller A.N."/>
            <person name="Grigoriev I.V."/>
            <person name="Debuchy R."/>
            <person name="Gladieux P."/>
            <person name="Hiltunen Thoren M."/>
            <person name="Johannesson H."/>
        </authorList>
    </citation>
    <scope>NUCLEOTIDE SEQUENCE</scope>
    <source>
        <strain evidence="5">CBS 508.74</strain>
    </source>
</reference>
<evidence type="ECO:0000259" key="3">
    <source>
        <dbReference type="Pfam" id="PF23391"/>
    </source>
</evidence>
<dbReference type="Pfam" id="PF23392">
    <property type="entry name" value="DUF7101"/>
    <property type="match status" value="1"/>
</dbReference>
<dbReference type="RefSeq" id="XP_064665701.1">
    <property type="nucleotide sequence ID" value="XM_064812284.1"/>
</dbReference>
<feature type="compositionally biased region" description="Pro residues" evidence="1">
    <location>
        <begin position="518"/>
        <end position="537"/>
    </location>
</feature>
<feature type="domain" description="DUF7101" evidence="4">
    <location>
        <begin position="349"/>
        <end position="443"/>
    </location>
</feature>
<dbReference type="Pfam" id="PF23391">
    <property type="entry name" value="DUF7100"/>
    <property type="match status" value="1"/>
</dbReference>
<dbReference type="InterPro" id="IPR015943">
    <property type="entry name" value="WD40/YVTN_repeat-like_dom_sf"/>
</dbReference>
<accession>A0AAN6T8F8</accession>
<evidence type="ECO:0000313" key="6">
    <source>
        <dbReference type="Proteomes" id="UP001302812"/>
    </source>
</evidence>
<sequence>MAAPTPSSLFSRLANTWRHLALRSDIDDIVLELLGRFSLEKIYACPNDRDTYQHLVITLLSQLKVVFDLQRLTIPAENAPVGWYLGFLVSWEVAVRCVESVLHVMTEGRESLWEHQKLRDKYLAEFLLSALRVLTLHPKAPANQRAKDRRDRFTRIHGLLEQVFDSYPGPKSFLLEVCKEVTYQLHTDPDVLGLPPKLRTELPNLTTELYPLAPCLQPDSISELAPFGGFANWLTQFLALRDVSQFVVAASIQYSANRETRDVRLQASSARARNAVLTSLDNLRIPSHLSKLDMVAVFSTTFRIMLPDTLDLSRHDPSGPRVDESELDALDALCTRLRERQVIHRISDRELVHNVSQVIRNIILQDDPGPRFTPSQPGLYAVNCPKCHLMGASQLRSSGIKLPAHPEAEPEHRLPPQSKCLYCEEVITLAREVPIARQTWELLGPLQPDADTINVERHLPTQFQLGPPKPESTGLLPPGYSSMPGVGAERPREPDVFPSSHPGQSSFAGQTFLDLPGPAFPSPLSPKSPGYYQPPPTLRAEQSRSNLQFDSKRKPTEESESTLTFAPSDPAFLTEPPPFSQDTPGFRRQVTPQEPHLIHTPRTIPMVTAPEKGKSKWRLFTTSKKTTAPPAADSSSLSSTTLEAQKLEEVSLSGLLGTQKGHSRGKSSKIINVHLSQSSTFALFWTQLLIHVWDVGTSPPTMVRAILPESTCILAAVARTHLAYIIGTRDQKLTLRVLNLMQPSASPVEYRISSSLWCKSIAIDREENYVVVGFENATVRFFSARSIEQPREDRLHAPYHQECKACPSVDTLAFSNDGLALLASTRSPKTGLIQIYSWRFPFHTFQELASCRYAVPLHESEDNGVSSAIFRPGVNGEENLVCITTWTQSGTPMLIQPQDGHRSEVRTDVASKQSKLGSRIQCAAFSPSGRELVMVNDKGHVFQVSNLNSSPMDVRRIASSKELTAKSDSFAMAFMSLSDEEHVVLAWADSARATGWVKKIPITSRSYFGALHSPGLLYETLSFADGGETVEVQKPLAELAATERAMTMPIIGGNEDSKKPPEPSKG</sequence>
<evidence type="ECO:0000313" key="5">
    <source>
        <dbReference type="EMBL" id="KAK4108131.1"/>
    </source>
</evidence>
<evidence type="ECO:0008006" key="7">
    <source>
        <dbReference type="Google" id="ProtNLM"/>
    </source>
</evidence>
<dbReference type="Proteomes" id="UP001302812">
    <property type="component" value="Unassembled WGS sequence"/>
</dbReference>
<proteinExistence type="predicted"/>
<dbReference type="InterPro" id="IPR055525">
    <property type="entry name" value="DUF7099"/>
</dbReference>
<dbReference type="AlphaFoldDB" id="A0AAN6T8F8"/>
<evidence type="ECO:0000256" key="1">
    <source>
        <dbReference type="SAM" id="MobiDB-lite"/>
    </source>
</evidence>
<reference evidence="5" key="2">
    <citation type="submission" date="2023-05" db="EMBL/GenBank/DDBJ databases">
        <authorList>
            <consortium name="Lawrence Berkeley National Laboratory"/>
            <person name="Steindorff A."/>
            <person name="Hensen N."/>
            <person name="Bonometti L."/>
            <person name="Westerberg I."/>
            <person name="Brannstrom I.O."/>
            <person name="Guillou S."/>
            <person name="Cros-Aarteil S."/>
            <person name="Calhoun S."/>
            <person name="Haridas S."/>
            <person name="Kuo A."/>
            <person name="Mondo S."/>
            <person name="Pangilinan J."/>
            <person name="Riley R."/>
            <person name="Labutti K."/>
            <person name="Andreopoulos B."/>
            <person name="Lipzen A."/>
            <person name="Chen C."/>
            <person name="Yanf M."/>
            <person name="Daum C."/>
            <person name="Ng V."/>
            <person name="Clum A."/>
            <person name="Ohm R."/>
            <person name="Martin F."/>
            <person name="Silar P."/>
            <person name="Natvig D."/>
            <person name="Lalanne C."/>
            <person name="Gautier V."/>
            <person name="Ament-Velasquez S.L."/>
            <person name="Kruys A."/>
            <person name="Hutchinson M.I."/>
            <person name="Powell A.J."/>
            <person name="Barry K."/>
            <person name="Miller A.N."/>
            <person name="Grigoriev I.V."/>
            <person name="Debuchy R."/>
            <person name="Gladieux P."/>
            <person name="Thoren M.H."/>
            <person name="Johannesson H."/>
        </authorList>
    </citation>
    <scope>NUCLEOTIDE SEQUENCE</scope>
    <source>
        <strain evidence="5">CBS 508.74</strain>
    </source>
</reference>
<organism evidence="5 6">
    <name type="scientific">Canariomyces notabilis</name>
    <dbReference type="NCBI Taxonomy" id="2074819"/>
    <lineage>
        <taxon>Eukaryota</taxon>
        <taxon>Fungi</taxon>
        <taxon>Dikarya</taxon>
        <taxon>Ascomycota</taxon>
        <taxon>Pezizomycotina</taxon>
        <taxon>Sordariomycetes</taxon>
        <taxon>Sordariomycetidae</taxon>
        <taxon>Sordariales</taxon>
        <taxon>Chaetomiaceae</taxon>
        <taxon>Canariomyces</taxon>
    </lineage>
</organism>
<feature type="domain" description="DUF7099" evidence="2">
    <location>
        <begin position="636"/>
        <end position="1001"/>
    </location>
</feature>
<dbReference type="Pfam" id="PF23388">
    <property type="entry name" value="DUF7099"/>
    <property type="match status" value="1"/>
</dbReference>
<dbReference type="SUPFAM" id="SSF50978">
    <property type="entry name" value="WD40 repeat-like"/>
    <property type="match status" value="1"/>
</dbReference>
<name>A0AAN6T8F8_9PEZI</name>
<evidence type="ECO:0000259" key="2">
    <source>
        <dbReference type="Pfam" id="PF23388"/>
    </source>
</evidence>
<evidence type="ECO:0000259" key="4">
    <source>
        <dbReference type="Pfam" id="PF23392"/>
    </source>
</evidence>
<dbReference type="InterPro" id="IPR055527">
    <property type="entry name" value="DUF7101"/>
</dbReference>
<dbReference type="InterPro" id="IPR055526">
    <property type="entry name" value="DUF7100"/>
</dbReference>
<comment type="caution">
    <text evidence="5">The sequence shown here is derived from an EMBL/GenBank/DDBJ whole genome shotgun (WGS) entry which is preliminary data.</text>
</comment>
<dbReference type="InterPro" id="IPR036322">
    <property type="entry name" value="WD40_repeat_dom_sf"/>
</dbReference>
<dbReference type="Gene3D" id="2.130.10.10">
    <property type="entry name" value="YVTN repeat-like/Quinoprotein amine dehydrogenase"/>
    <property type="match status" value="1"/>
</dbReference>
<dbReference type="EMBL" id="MU853365">
    <property type="protein sequence ID" value="KAK4108131.1"/>
    <property type="molecule type" value="Genomic_DNA"/>
</dbReference>
<feature type="region of interest" description="Disordered" evidence="1">
    <location>
        <begin position="460"/>
        <end position="574"/>
    </location>
</feature>
<dbReference type="GeneID" id="89936409"/>
<keyword evidence="6" id="KW-1185">Reference proteome</keyword>
<gene>
    <name evidence="5" type="ORF">N656DRAFT_718479</name>
</gene>